<reference evidence="1 2" key="1">
    <citation type="journal article" date="2018" name="Int. J. Syst. Evol. Microbiol.">
        <title>Mesosutterella multiformis gen. nov., sp. nov., a member of the family Sutterellaceae and Sutterella megalosphaeroides sp. nov., isolated from human faeces.</title>
        <authorList>
            <person name="Sakamoto M."/>
            <person name="Ikeyama N."/>
            <person name="Kunihiro T."/>
            <person name="Iino T."/>
            <person name="Yuki M."/>
            <person name="Ohkuma M."/>
        </authorList>
    </citation>
    <scope>NUCLEOTIDE SEQUENCE [LARGE SCALE GENOMIC DNA]</scope>
    <source>
        <strain evidence="1 2">4NBBH2</strain>
    </source>
</reference>
<accession>A0A401LLL3</accession>
<accession>A0A388S987</accession>
<gene>
    <name evidence="1" type="ORF">MESMUL_01860</name>
</gene>
<evidence type="ECO:0000313" key="1">
    <source>
        <dbReference type="EMBL" id="GBO92832.1"/>
    </source>
</evidence>
<keyword evidence="2" id="KW-1185">Reference proteome</keyword>
<sequence length="136" mass="14340">MPIPSEFTPILQSLPLVSSEWDEENRTLVLTTGLRYPGTEESVMIFVTEDASIGGWQVDDGGSAALLLSDAGIAPNAPGITAYLKTAYEENVLMMDAGHNFGIPVSDADDLLESALEVASGSLMLYAVGRFGAASE</sequence>
<organism evidence="1 2">
    <name type="scientific">Mesosutterella multiformis</name>
    <dbReference type="NCBI Taxonomy" id="2259133"/>
    <lineage>
        <taxon>Bacteria</taxon>
        <taxon>Pseudomonadati</taxon>
        <taxon>Pseudomonadota</taxon>
        <taxon>Betaproteobacteria</taxon>
        <taxon>Burkholderiales</taxon>
        <taxon>Sutterellaceae</taxon>
        <taxon>Mesosutterella</taxon>
    </lineage>
</organism>
<name>A0A388S987_9BURK</name>
<dbReference type="AlphaFoldDB" id="A0A388S987"/>
<proteinExistence type="predicted"/>
<evidence type="ECO:0000313" key="2">
    <source>
        <dbReference type="Proteomes" id="UP000266091"/>
    </source>
</evidence>
<dbReference type="OrthoDB" id="9869851at2"/>
<protein>
    <submittedName>
        <fullName evidence="1">Uncharacterized protein</fullName>
    </submittedName>
</protein>
<dbReference type="Proteomes" id="UP000266091">
    <property type="component" value="Unassembled WGS sequence"/>
</dbReference>
<dbReference type="EMBL" id="BGZJ01000001">
    <property type="protein sequence ID" value="GBO92832.1"/>
    <property type="molecule type" value="Genomic_DNA"/>
</dbReference>
<comment type="caution">
    <text evidence="1">The sequence shown here is derived from an EMBL/GenBank/DDBJ whole genome shotgun (WGS) entry which is preliminary data.</text>
</comment>
<dbReference type="RefSeq" id="WP_116269344.1">
    <property type="nucleotide sequence ID" value="NZ_BGZJ01000001.1"/>
</dbReference>